<feature type="domain" description="EthD" evidence="1">
    <location>
        <begin position="16"/>
        <end position="111"/>
    </location>
</feature>
<dbReference type="Pfam" id="PF07110">
    <property type="entry name" value="EthD"/>
    <property type="match status" value="1"/>
</dbReference>
<dbReference type="NCBIfam" id="TIGR02118">
    <property type="entry name" value="EthD family reductase"/>
    <property type="match status" value="1"/>
</dbReference>
<evidence type="ECO:0000259" key="1">
    <source>
        <dbReference type="Pfam" id="PF07110"/>
    </source>
</evidence>
<dbReference type="EMBL" id="QYUK01000011">
    <property type="protein sequence ID" value="RJF87734.1"/>
    <property type="molecule type" value="Genomic_DNA"/>
</dbReference>
<dbReference type="AlphaFoldDB" id="A0A418WCL3"/>
<comment type="caution">
    <text evidence="2">The sequence shown here is derived from an EMBL/GenBank/DDBJ whole genome shotgun (WGS) entry which is preliminary data.</text>
</comment>
<dbReference type="InterPro" id="IPR011008">
    <property type="entry name" value="Dimeric_a/b-barrel"/>
</dbReference>
<name>A0A418WCL3_9PROT</name>
<evidence type="ECO:0000313" key="2">
    <source>
        <dbReference type="EMBL" id="RJF87734.1"/>
    </source>
</evidence>
<dbReference type="InterPro" id="IPR009799">
    <property type="entry name" value="EthD_dom"/>
</dbReference>
<proteinExistence type="predicted"/>
<dbReference type="Gene3D" id="3.30.70.100">
    <property type="match status" value="1"/>
</dbReference>
<protein>
    <submittedName>
        <fullName evidence="2">EthD family reductase</fullName>
    </submittedName>
</protein>
<accession>A0A418WCL3</accession>
<sequence>MGADVIKLVYCIRKRTDLPAEEFRKYWLEQHGPLVRSVAAQINAAKYVQSHTVEPGLNGVLQQSRGLAEPYDGITEVWWEDVADLHAAMATAEGRAAMGRLVDDESKFIDFAHSRVFMTEEQVIFD</sequence>
<dbReference type="Proteomes" id="UP000284605">
    <property type="component" value="Unassembled WGS sequence"/>
</dbReference>
<gene>
    <name evidence="2" type="ORF">D3874_12455</name>
</gene>
<dbReference type="GO" id="GO:0016491">
    <property type="term" value="F:oxidoreductase activity"/>
    <property type="evidence" value="ECO:0007669"/>
    <property type="project" value="InterPro"/>
</dbReference>
<dbReference type="SUPFAM" id="SSF54909">
    <property type="entry name" value="Dimeric alpha+beta barrel"/>
    <property type="match status" value="1"/>
</dbReference>
<evidence type="ECO:0000313" key="3">
    <source>
        <dbReference type="Proteomes" id="UP000284605"/>
    </source>
</evidence>
<keyword evidence="3" id="KW-1185">Reference proteome</keyword>
<reference evidence="2 3" key="1">
    <citation type="submission" date="2018-09" db="EMBL/GenBank/DDBJ databases">
        <authorList>
            <person name="Zhu H."/>
        </authorList>
    </citation>
    <scope>NUCLEOTIDE SEQUENCE [LARGE SCALE GENOMIC DNA]</scope>
    <source>
        <strain evidence="2 3">K1W22B-8</strain>
    </source>
</reference>
<organism evidence="2 3">
    <name type="scientific">Oleomonas cavernae</name>
    <dbReference type="NCBI Taxonomy" id="2320859"/>
    <lineage>
        <taxon>Bacteria</taxon>
        <taxon>Pseudomonadati</taxon>
        <taxon>Pseudomonadota</taxon>
        <taxon>Alphaproteobacteria</taxon>
        <taxon>Acetobacterales</taxon>
        <taxon>Acetobacteraceae</taxon>
        <taxon>Oleomonas</taxon>
    </lineage>
</organism>